<dbReference type="AlphaFoldDB" id="A0A2G9WPI4"/>
<reference evidence="1 2" key="1">
    <citation type="submission" date="2017-08" db="EMBL/GenBank/DDBJ databases">
        <title>Pleomorphomonas carboxidotrophicus sp. nov., a new mesophilic hydrogenogenic carboxidotroph.</title>
        <authorList>
            <person name="Esquivel-Elizondo S."/>
            <person name="Krajmalnik-Brown R."/>
            <person name="Maldonado J."/>
        </authorList>
    </citation>
    <scope>NUCLEOTIDE SEQUENCE [LARGE SCALE GENOMIC DNA]</scope>
    <source>
        <strain evidence="1 2">SVCO-16</strain>
    </source>
</reference>
<sequence length="1159" mass="125762">MPVVPTYEDRGIRLDPGLNFRDTTRATGEMFGSGIGEALGGVGKGMTDVGQAISDAAKAKPDLASVENEAAANMAVQRAAAGLAQVKNGGGETPGHGSQTGTGPVDAFLKHQADIDKVVKETRDSLSPAAQLLFDEKAGPIVYDAKKQGVEAQAQARKSGIQEGYWAGATTFRDQAVEVPTDETRYQNFMALGLEQIERLGFLQRWPPEHMEQVTAAYISDARKRSTLTLAETDPIKALNYSLDHAADLSSADRMALHDAMKPAVDAAMKREAVHYSLANAAPDQFVASELPPAAYVLLGAIGEKEAPSYDARSGGGRFGDFATHPGMVGIGGTSTKAGRYGLDGSTWERIVAATGLADFSPASQDRGAWWLAQTNYRIQTNRSLEEDIKAGRWAAIRETLAPTWGGLAKLSDEDFVKLAGWPAPTVPQGAQGGIGSDAAALAHAAPLPPLAPSVQPPTARLSPEMEAVLARLPPAQAEELRNAGLAGVPEDGQDRAKADTVQQATRADGYQQRIDNGDKTLTLRDIEEDVVLKPDQKAELRGKWEAKNQEIVETERNVDRFNHGELKFDPYSEVGRADNDAVWDQISTWQKPEEAFPLLKSLVKQTNMVPSQIINGIQQLLDSRDPDKVQGALQLAQQLMSVSKADLRNGVDGEAMENAAIVFRHMVSDLGYSPEEAALYYIRVNDPDYRPTIDKTKVDNALLSIGVDDVESLLNMGDGDPYLGFDSGQAQDLLNMYKDLYSREAENAPNLWTARARADEKFKRRYGVTIVTGFPTIMRYPPEAYYPDIGGSMQWMQEQLLADVRTAVGDPTIKPGELMIEPSGDAEQRIATKRPPAYEVTIVRKGKDGKPVRERVLPGFGFVFDPTGPLAEQNKTDARIYAETRLAAYQARQAQLRHRKNVIDQMGGKGFNTSKEVIDQELLTLDKLQAELRSGMDLSSQPQSVADSGLVRRTPWIKLYNQTGDIGNELPASQADPDPGLVGVIGPAWRKGNNPISLLSNKENNVKFSDVLVPTFDPWKKAEGTIYAHYPKQLAGLFNEEAYNAWTAQIDQENEDGRLIAASGLKGKAMTAVAGFFDVSSLFPAEKLFPFGRAGYKWAVSMFGRNGARAMVGGARGATKAAIRELGLQSTQRTRPMSQSISAVATKALGEIIKAARK</sequence>
<comment type="caution">
    <text evidence="1">The sequence shown here is derived from an EMBL/GenBank/DDBJ whole genome shotgun (WGS) entry which is preliminary data.</text>
</comment>
<dbReference type="SUPFAM" id="SSF53955">
    <property type="entry name" value="Lysozyme-like"/>
    <property type="match status" value="1"/>
</dbReference>
<proteinExistence type="predicted"/>
<gene>
    <name evidence="1" type="ORF">CJ014_24525</name>
</gene>
<dbReference type="InterPro" id="IPR023346">
    <property type="entry name" value="Lysozyme-like_dom_sf"/>
</dbReference>
<name>A0A2G9WPI4_9HYPH</name>
<accession>A0A2G9WPI4</accession>
<dbReference type="EMBL" id="NQVN01000029">
    <property type="protein sequence ID" value="PIO96616.1"/>
    <property type="molecule type" value="Genomic_DNA"/>
</dbReference>
<keyword evidence="2" id="KW-1185">Reference proteome</keyword>
<evidence type="ECO:0000313" key="1">
    <source>
        <dbReference type="EMBL" id="PIO96616.1"/>
    </source>
</evidence>
<organism evidence="1 2">
    <name type="scientific">Pleomorphomonas carboxyditropha</name>
    <dbReference type="NCBI Taxonomy" id="2023338"/>
    <lineage>
        <taxon>Bacteria</taxon>
        <taxon>Pseudomonadati</taxon>
        <taxon>Pseudomonadota</taxon>
        <taxon>Alphaproteobacteria</taxon>
        <taxon>Hyphomicrobiales</taxon>
        <taxon>Pleomorphomonadaceae</taxon>
        <taxon>Pleomorphomonas</taxon>
    </lineage>
</organism>
<dbReference type="Gene3D" id="1.10.530.10">
    <property type="match status" value="1"/>
</dbReference>
<protein>
    <submittedName>
        <fullName evidence="1">Uncharacterized protein</fullName>
    </submittedName>
</protein>
<dbReference type="OrthoDB" id="8095504at2"/>
<dbReference type="Proteomes" id="UP000231070">
    <property type="component" value="Unassembled WGS sequence"/>
</dbReference>
<evidence type="ECO:0000313" key="2">
    <source>
        <dbReference type="Proteomes" id="UP000231070"/>
    </source>
</evidence>
<dbReference type="RefSeq" id="WP_100083146.1">
    <property type="nucleotide sequence ID" value="NZ_NQVN01000029.1"/>
</dbReference>